<organism evidence="1">
    <name type="scientific">mine drainage metagenome</name>
    <dbReference type="NCBI Taxonomy" id="410659"/>
    <lineage>
        <taxon>unclassified sequences</taxon>
        <taxon>metagenomes</taxon>
        <taxon>ecological metagenomes</taxon>
    </lineage>
</organism>
<dbReference type="PANTHER" id="PTHR33361">
    <property type="entry name" value="GLR0591 PROTEIN"/>
    <property type="match status" value="1"/>
</dbReference>
<sequence length="378" mass="43083">MICLRHYTSEQQRIRDEMLAAIGKEVLPAYLRFERFMEVSYVPAGRADTGVWSLPNGDKYYAFCIRRATTTNLTAEQIYQMGLDETKRDEAEMLEIAKKLGYSDLKSFRAAVRENPKLKPSSADALLDAYRGYLTAMQAKLPELFGRLPKSQWEVVTIPAYRAKTAAAAYYEAGTLDGSRPGRITVNTYNATERSLDNVEAIAYHEGIPGHHLQISIAEEQQGIPEFRKYTKYTAFVEGWGLYAERLGKDVGFYQDPYSDYGRLENDEWRAIRLVVDTGVHSQHWSRQQMVNFFHDHSSLDETNIQSEVDRYIGWPGQALAYKVGQQKILELRDRAQQKLGAKFDLRAFHDEVVDSGALPLDVLEKRVDGWIAAQASK</sequence>
<name>E6QI54_9ZZZZ</name>
<dbReference type="Pfam" id="PF05960">
    <property type="entry name" value="DUF885"/>
    <property type="match status" value="1"/>
</dbReference>
<evidence type="ECO:0000313" key="1">
    <source>
        <dbReference type="EMBL" id="CBI06919.1"/>
    </source>
</evidence>
<proteinExistence type="predicted"/>
<accession>E6QI54</accession>
<protein>
    <recommendedName>
        <fullName evidence="2">DUF885 domain-containing protein</fullName>
    </recommendedName>
</protein>
<dbReference type="AlphaFoldDB" id="E6QI54"/>
<reference evidence="1" key="1">
    <citation type="submission" date="2009-10" db="EMBL/GenBank/DDBJ databases">
        <title>Diversity of trophic interactions inside an arsenic-rich microbial ecosystem.</title>
        <authorList>
            <person name="Bertin P.N."/>
            <person name="Heinrich-Salmeron A."/>
            <person name="Pelletier E."/>
            <person name="Goulhen-Chollet F."/>
            <person name="Arsene-Ploetze F."/>
            <person name="Gallien S."/>
            <person name="Calteau A."/>
            <person name="Vallenet D."/>
            <person name="Casiot C."/>
            <person name="Chane-Woon-Ming B."/>
            <person name="Giloteaux L."/>
            <person name="Barakat M."/>
            <person name="Bonnefoy V."/>
            <person name="Bruneel O."/>
            <person name="Chandler M."/>
            <person name="Cleiss J."/>
            <person name="Duran R."/>
            <person name="Elbaz-Poulichet F."/>
            <person name="Fonknechten N."/>
            <person name="Lauga B."/>
            <person name="Mornico D."/>
            <person name="Ortet P."/>
            <person name="Schaeffer C."/>
            <person name="Siguier P."/>
            <person name="Alexander Thil Smith A."/>
            <person name="Van Dorsselaer A."/>
            <person name="Weissenbach J."/>
            <person name="Medigue C."/>
            <person name="Le Paslier D."/>
        </authorList>
    </citation>
    <scope>NUCLEOTIDE SEQUENCE</scope>
</reference>
<evidence type="ECO:0008006" key="2">
    <source>
        <dbReference type="Google" id="ProtNLM"/>
    </source>
</evidence>
<dbReference type="InterPro" id="IPR010281">
    <property type="entry name" value="DUF885"/>
</dbReference>
<comment type="caution">
    <text evidence="1">The sequence shown here is derived from an EMBL/GenBank/DDBJ whole genome shotgun (WGS) entry which is preliminary data.</text>
</comment>
<dbReference type="EMBL" id="CABQ01000038">
    <property type="protein sequence ID" value="CBI06919.1"/>
    <property type="molecule type" value="Genomic_DNA"/>
</dbReference>
<dbReference type="PANTHER" id="PTHR33361:SF16">
    <property type="entry name" value="DUF885 DOMAIN-CONTAINING PROTEIN"/>
    <property type="match status" value="1"/>
</dbReference>
<gene>
    <name evidence="1" type="ORF">CARN6_0212</name>
</gene>